<sequence>MTPDTLLPPEDDSEAVAPGPEIDPHDEQAVIDPALFEDTREEPPFARTVLTTPLHLAVAAESRTNRWTTWNGYTTPAILTDLGDEYRALRGGAAMMDISPLVKYRIAGRDARPYLDRLVTRSLDRLEIDRALHVVLCEGSGFVLGDGMLFRLDEDEYRLVTEETHLAWLLDSAAGFRVRIEDVSASLAAISLQGPLAAAILAEAGVVDIADILPSASRWTEIAGMPAYLSRTGANGDLGYEIWIDPDDAPHAWRHLLEHSAARGLVPAGFALRELARLEAGFPRAGKDYLSAFAAIDSADARTPFDLWPEPLIDFEKPLFNGREALRRLVLVESQRRLVPLVVDGLEPVRFAAIHANARQVGTATSIGFSPALAANIALATIDVAALAAPDLTVRAEFREGLSVNEIMLPARVLTEPAWNRPRRLSLPALLQP</sequence>
<dbReference type="RefSeq" id="WP_012109826.1">
    <property type="nucleotide sequence ID" value="NC_009719.1"/>
</dbReference>
<keyword evidence="5" id="KW-1185">Reference proteome</keyword>
<name>A7HRN9_PARL1</name>
<feature type="domain" description="Aminomethyltransferase C-terminal" evidence="3">
    <location>
        <begin position="336"/>
        <end position="416"/>
    </location>
</feature>
<evidence type="ECO:0000259" key="2">
    <source>
        <dbReference type="Pfam" id="PF01571"/>
    </source>
</evidence>
<dbReference type="InterPro" id="IPR013977">
    <property type="entry name" value="GcvT_C"/>
</dbReference>
<dbReference type="PANTHER" id="PTHR43757">
    <property type="entry name" value="AMINOMETHYLTRANSFERASE"/>
    <property type="match status" value="1"/>
</dbReference>
<dbReference type="InterPro" id="IPR028896">
    <property type="entry name" value="GcvT/YgfZ/DmdA"/>
</dbReference>
<dbReference type="AlphaFoldDB" id="A7HRN9"/>
<feature type="region of interest" description="Disordered" evidence="1">
    <location>
        <begin position="1"/>
        <end position="25"/>
    </location>
</feature>
<dbReference type="Pfam" id="PF08669">
    <property type="entry name" value="GCV_T_C"/>
    <property type="match status" value="1"/>
</dbReference>
<evidence type="ECO:0000313" key="5">
    <source>
        <dbReference type="Proteomes" id="UP000006377"/>
    </source>
</evidence>
<dbReference type="STRING" id="402881.Plav_0949"/>
<keyword evidence="4" id="KW-0808">Transferase</keyword>
<dbReference type="eggNOG" id="COG0404">
    <property type="taxonomic scope" value="Bacteria"/>
</dbReference>
<reference evidence="4 5" key="1">
    <citation type="journal article" date="2011" name="Stand. Genomic Sci.">
        <title>Complete genome sequence of Parvibaculum lavamentivorans type strain (DS-1(T)).</title>
        <authorList>
            <person name="Schleheck D."/>
            <person name="Weiss M."/>
            <person name="Pitluck S."/>
            <person name="Bruce D."/>
            <person name="Land M.L."/>
            <person name="Han S."/>
            <person name="Saunders E."/>
            <person name="Tapia R."/>
            <person name="Detter C."/>
            <person name="Brettin T."/>
            <person name="Han J."/>
            <person name="Woyke T."/>
            <person name="Goodwin L."/>
            <person name="Pennacchio L."/>
            <person name="Nolan M."/>
            <person name="Cook A.M."/>
            <person name="Kjelleberg S."/>
            <person name="Thomas T."/>
        </authorList>
    </citation>
    <scope>NUCLEOTIDE SEQUENCE [LARGE SCALE GENOMIC DNA]</scope>
    <source>
        <strain evidence="5">DS-1 / DSM 13023 / NCIMB 13966</strain>
    </source>
</reference>
<dbReference type="EMBL" id="CP000774">
    <property type="protein sequence ID" value="ABS62572.1"/>
    <property type="molecule type" value="Genomic_DNA"/>
</dbReference>
<dbReference type="KEGG" id="pla:Plav_0949"/>
<protein>
    <submittedName>
        <fullName evidence="4">Glycine cleavage T protein (Aminomethyl transferase)</fullName>
    </submittedName>
</protein>
<dbReference type="OrthoDB" id="9800828at2"/>
<feature type="domain" description="GCVT N-terminal" evidence="2">
    <location>
        <begin position="65"/>
        <end position="293"/>
    </location>
</feature>
<dbReference type="GO" id="GO:0016740">
    <property type="term" value="F:transferase activity"/>
    <property type="evidence" value="ECO:0007669"/>
    <property type="project" value="UniProtKB-KW"/>
</dbReference>
<dbReference type="SUPFAM" id="SSF101790">
    <property type="entry name" value="Aminomethyltransferase beta-barrel domain"/>
    <property type="match status" value="1"/>
</dbReference>
<dbReference type="InterPro" id="IPR006222">
    <property type="entry name" value="GCVT_N"/>
</dbReference>
<gene>
    <name evidence="4" type="ordered locus">Plav_0949</name>
</gene>
<dbReference type="Gene3D" id="3.30.1360.120">
    <property type="entry name" value="Probable tRNA modification gtpase trme, domain 1"/>
    <property type="match status" value="1"/>
</dbReference>
<dbReference type="PANTHER" id="PTHR43757:SF2">
    <property type="entry name" value="AMINOMETHYLTRANSFERASE, MITOCHONDRIAL"/>
    <property type="match status" value="1"/>
</dbReference>
<organism evidence="4 5">
    <name type="scientific">Parvibaculum lavamentivorans (strain DS-1 / DSM 13023 / NCIMB 13966)</name>
    <dbReference type="NCBI Taxonomy" id="402881"/>
    <lineage>
        <taxon>Bacteria</taxon>
        <taxon>Pseudomonadati</taxon>
        <taxon>Pseudomonadota</taxon>
        <taxon>Alphaproteobacteria</taxon>
        <taxon>Hyphomicrobiales</taxon>
        <taxon>Parvibaculaceae</taxon>
        <taxon>Parvibaculum</taxon>
    </lineage>
</organism>
<proteinExistence type="predicted"/>
<dbReference type="InterPro" id="IPR027266">
    <property type="entry name" value="TrmE/GcvT-like"/>
</dbReference>
<evidence type="ECO:0000256" key="1">
    <source>
        <dbReference type="SAM" id="MobiDB-lite"/>
    </source>
</evidence>
<dbReference type="HOGENOM" id="CLU_007884_10_2_5"/>
<evidence type="ECO:0000259" key="3">
    <source>
        <dbReference type="Pfam" id="PF08669"/>
    </source>
</evidence>
<dbReference type="SUPFAM" id="SSF103025">
    <property type="entry name" value="Folate-binding domain"/>
    <property type="match status" value="1"/>
</dbReference>
<evidence type="ECO:0000313" key="4">
    <source>
        <dbReference type="EMBL" id="ABS62572.1"/>
    </source>
</evidence>
<dbReference type="Pfam" id="PF01571">
    <property type="entry name" value="GCV_T"/>
    <property type="match status" value="1"/>
</dbReference>
<dbReference type="Proteomes" id="UP000006377">
    <property type="component" value="Chromosome"/>
</dbReference>
<accession>A7HRN9</accession>
<dbReference type="InterPro" id="IPR029043">
    <property type="entry name" value="GcvT/YgfZ_C"/>
</dbReference>